<dbReference type="CDD" id="cd09727">
    <property type="entry name" value="Cas6_I-E"/>
    <property type="match status" value="1"/>
</dbReference>
<dbReference type="InterPro" id="IPR010179">
    <property type="entry name" value="CRISPR-assoc_prot_Cse3"/>
</dbReference>
<dbReference type="OrthoDB" id="9795689at2"/>
<dbReference type="EMBL" id="LWQS01000082">
    <property type="protein sequence ID" value="OAN42839.1"/>
    <property type="molecule type" value="Genomic_DNA"/>
</dbReference>
<gene>
    <name evidence="1" type="ORF">A6A03_03740</name>
</gene>
<dbReference type="Pfam" id="PF08798">
    <property type="entry name" value="CRISPR_assoc"/>
    <property type="match status" value="1"/>
</dbReference>
<dbReference type="NCBIfam" id="TIGR01907">
    <property type="entry name" value="casE_Cse3"/>
    <property type="match status" value="1"/>
</dbReference>
<comment type="caution">
    <text evidence="1">The sequence shown here is derived from an EMBL/GenBank/DDBJ whole genome shotgun (WGS) entry which is preliminary data.</text>
</comment>
<dbReference type="Proteomes" id="UP000078287">
    <property type="component" value="Unassembled WGS sequence"/>
</dbReference>
<dbReference type="Gene3D" id="3.30.70.1200">
    <property type="entry name" value="Crispr-associated protein, domain 1"/>
    <property type="match status" value="1"/>
</dbReference>
<protein>
    <recommendedName>
        <fullName evidence="3">Type I-E CRISPR-associated protein Cas6/Cse3/CasE</fullName>
    </recommendedName>
</protein>
<evidence type="ECO:0000313" key="2">
    <source>
        <dbReference type="Proteomes" id="UP000078287"/>
    </source>
</evidence>
<evidence type="ECO:0000313" key="1">
    <source>
        <dbReference type="EMBL" id="OAN42839.1"/>
    </source>
</evidence>
<sequence>MEVYLSRLILNARDSRVRRDVSDTYQLHRTILSAFPQAPAGVSAREHFGILYRLEALEQEPLLFRLIVQSTTQPSWSALPARIFGPAPDERGNPAVRRVDEEYGRISNGMQLVFRLRANPTRRVSQHLEDNDPLAGKRVALLREEDQLAWLARKGEQHGFRLLTTHYANIPAAQAAKQANERGYRPVGDDRKSMPLTFGATVFTGQLEVTDAERFRNALFKGIGSGKAFGFGLLSVASASR</sequence>
<name>A0A178M3J9_9CHLR</name>
<dbReference type="SMART" id="SM01101">
    <property type="entry name" value="CRISPR_assoc"/>
    <property type="match status" value="1"/>
</dbReference>
<dbReference type="SUPFAM" id="SSF117987">
    <property type="entry name" value="CRISPR-associated protein"/>
    <property type="match status" value="2"/>
</dbReference>
<organism evidence="1 2">
    <name type="scientific">Chloroflexus islandicus</name>
    <dbReference type="NCBI Taxonomy" id="1707952"/>
    <lineage>
        <taxon>Bacteria</taxon>
        <taxon>Bacillati</taxon>
        <taxon>Chloroflexota</taxon>
        <taxon>Chloroflexia</taxon>
        <taxon>Chloroflexales</taxon>
        <taxon>Chloroflexineae</taxon>
        <taxon>Chloroflexaceae</taxon>
        <taxon>Chloroflexus</taxon>
    </lineage>
</organism>
<dbReference type="STRING" id="1707952.A6A03_03740"/>
<dbReference type="Gene3D" id="3.30.70.1210">
    <property type="entry name" value="Crispr-associated protein, domain 2"/>
    <property type="match status" value="1"/>
</dbReference>
<dbReference type="AlphaFoldDB" id="A0A178M3J9"/>
<reference evidence="1 2" key="1">
    <citation type="submission" date="2016-04" db="EMBL/GenBank/DDBJ databases">
        <title>Chloroflexus islandicus sp. nov., a thermophilic filamentous anoxygenic phototrophic bacterium from geyser Strokkur (Iceland).</title>
        <authorList>
            <person name="Gaisin V.A."/>
            <person name="Kalashnikov A.M."/>
            <person name="Sukhacheva M.V."/>
            <person name="Grouzdev D.S."/>
            <person name="Ivanov T.M."/>
            <person name="Kuznetsov B."/>
            <person name="Gorlenko V.M."/>
        </authorList>
    </citation>
    <scope>NUCLEOTIDE SEQUENCE [LARGE SCALE GENOMIC DNA]</scope>
    <source>
        <strain evidence="2">isl-2</strain>
    </source>
</reference>
<accession>A0A178M3J9</accession>
<dbReference type="RefSeq" id="WP_066790329.1">
    <property type="nucleotide sequence ID" value="NZ_LWQS01000082.1"/>
</dbReference>
<evidence type="ECO:0008006" key="3">
    <source>
        <dbReference type="Google" id="ProtNLM"/>
    </source>
</evidence>
<keyword evidence="2" id="KW-1185">Reference proteome</keyword>
<proteinExistence type="predicted"/>